<evidence type="ECO:0000313" key="2">
    <source>
        <dbReference type="Proteomes" id="UP000814033"/>
    </source>
</evidence>
<reference evidence="1" key="2">
    <citation type="journal article" date="2022" name="New Phytol.">
        <title>Evolutionary transition to the ectomycorrhizal habit in the genomes of a hyperdiverse lineage of mushroom-forming fungi.</title>
        <authorList>
            <person name="Looney B."/>
            <person name="Miyauchi S."/>
            <person name="Morin E."/>
            <person name="Drula E."/>
            <person name="Courty P.E."/>
            <person name="Kohler A."/>
            <person name="Kuo A."/>
            <person name="LaButti K."/>
            <person name="Pangilinan J."/>
            <person name="Lipzen A."/>
            <person name="Riley R."/>
            <person name="Andreopoulos W."/>
            <person name="He G."/>
            <person name="Johnson J."/>
            <person name="Nolan M."/>
            <person name="Tritt A."/>
            <person name="Barry K.W."/>
            <person name="Grigoriev I.V."/>
            <person name="Nagy L.G."/>
            <person name="Hibbett D."/>
            <person name="Henrissat B."/>
            <person name="Matheny P.B."/>
            <person name="Labbe J."/>
            <person name="Martin F.M."/>
        </authorList>
    </citation>
    <scope>NUCLEOTIDE SEQUENCE</scope>
    <source>
        <strain evidence="1">FP105234-sp</strain>
    </source>
</reference>
<organism evidence="1 2">
    <name type="scientific">Auriscalpium vulgare</name>
    <dbReference type="NCBI Taxonomy" id="40419"/>
    <lineage>
        <taxon>Eukaryota</taxon>
        <taxon>Fungi</taxon>
        <taxon>Dikarya</taxon>
        <taxon>Basidiomycota</taxon>
        <taxon>Agaricomycotina</taxon>
        <taxon>Agaricomycetes</taxon>
        <taxon>Russulales</taxon>
        <taxon>Auriscalpiaceae</taxon>
        <taxon>Auriscalpium</taxon>
    </lineage>
</organism>
<sequence>MTCITITSTTSAVQSATVQSATPLPSCIIDSDLEELMAGVLWFIAITYIVVGVAYHVYGWWDCRELAAAMAVRGPSERPSPWSQTKSKSPTATRSGGLTPVGEGESESQGIGSASTGSNLEGDNRWEAEEEDETERLWIHRASTESDVEDGTRDDTTMVGRRC</sequence>
<gene>
    <name evidence="1" type="ORF">FA95DRAFT_1605259</name>
</gene>
<keyword evidence="2" id="KW-1185">Reference proteome</keyword>
<dbReference type="Proteomes" id="UP000814033">
    <property type="component" value="Unassembled WGS sequence"/>
</dbReference>
<proteinExistence type="predicted"/>
<name>A0ACB8RW36_9AGAM</name>
<accession>A0ACB8RW36</accession>
<reference evidence="1" key="1">
    <citation type="submission" date="2021-02" db="EMBL/GenBank/DDBJ databases">
        <authorList>
            <consortium name="DOE Joint Genome Institute"/>
            <person name="Ahrendt S."/>
            <person name="Looney B.P."/>
            <person name="Miyauchi S."/>
            <person name="Morin E."/>
            <person name="Drula E."/>
            <person name="Courty P.E."/>
            <person name="Chicoki N."/>
            <person name="Fauchery L."/>
            <person name="Kohler A."/>
            <person name="Kuo A."/>
            <person name="Labutti K."/>
            <person name="Pangilinan J."/>
            <person name="Lipzen A."/>
            <person name="Riley R."/>
            <person name="Andreopoulos W."/>
            <person name="He G."/>
            <person name="Johnson J."/>
            <person name="Barry K.W."/>
            <person name="Grigoriev I.V."/>
            <person name="Nagy L."/>
            <person name="Hibbett D."/>
            <person name="Henrissat B."/>
            <person name="Matheny P.B."/>
            <person name="Labbe J."/>
            <person name="Martin F."/>
        </authorList>
    </citation>
    <scope>NUCLEOTIDE SEQUENCE</scope>
    <source>
        <strain evidence="1">FP105234-sp</strain>
    </source>
</reference>
<protein>
    <submittedName>
        <fullName evidence="1">Uncharacterized protein</fullName>
    </submittedName>
</protein>
<dbReference type="EMBL" id="MU275887">
    <property type="protein sequence ID" value="KAI0048388.1"/>
    <property type="molecule type" value="Genomic_DNA"/>
</dbReference>
<comment type="caution">
    <text evidence="1">The sequence shown here is derived from an EMBL/GenBank/DDBJ whole genome shotgun (WGS) entry which is preliminary data.</text>
</comment>
<evidence type="ECO:0000313" key="1">
    <source>
        <dbReference type="EMBL" id="KAI0048388.1"/>
    </source>
</evidence>